<name>A0A9P8CBZ2_9HELO</name>
<protein>
    <submittedName>
        <fullName evidence="2">Uncharacterized protein</fullName>
    </submittedName>
</protein>
<organism evidence="2 3">
    <name type="scientific">Calycina marina</name>
    <dbReference type="NCBI Taxonomy" id="1763456"/>
    <lineage>
        <taxon>Eukaryota</taxon>
        <taxon>Fungi</taxon>
        <taxon>Dikarya</taxon>
        <taxon>Ascomycota</taxon>
        <taxon>Pezizomycotina</taxon>
        <taxon>Leotiomycetes</taxon>
        <taxon>Helotiales</taxon>
        <taxon>Pezizellaceae</taxon>
        <taxon>Calycina</taxon>
    </lineage>
</organism>
<accession>A0A9P8CBZ2</accession>
<feature type="region of interest" description="Disordered" evidence="1">
    <location>
        <begin position="431"/>
        <end position="451"/>
    </location>
</feature>
<comment type="caution">
    <text evidence="2">The sequence shown here is derived from an EMBL/GenBank/DDBJ whole genome shotgun (WGS) entry which is preliminary data.</text>
</comment>
<feature type="region of interest" description="Disordered" evidence="1">
    <location>
        <begin position="172"/>
        <end position="196"/>
    </location>
</feature>
<gene>
    <name evidence="2" type="ORF">BJ878DRAFT_483251</name>
</gene>
<feature type="region of interest" description="Disordered" evidence="1">
    <location>
        <begin position="47"/>
        <end position="82"/>
    </location>
</feature>
<dbReference type="AlphaFoldDB" id="A0A9P8CBZ2"/>
<evidence type="ECO:0000313" key="3">
    <source>
        <dbReference type="Proteomes" id="UP000887226"/>
    </source>
</evidence>
<sequence>MAAYFQCAALNVSDNQQCLEEATTQSDLFGLFHARLAAAPPAYFANSKEAKAREDQKRQDELLNKIPQERLNTEDEGVRTDDSDFDPIEDVLDDKCNNFIALFQRFLWMTVPETASKITEYDSEAATASTMVDVEEVLKEVVAPLMEKSEVACTDLVDNPVLLVTVEDASADEGETAGMDNQPAKPSHSKDRKLKPRGNAALRSLSQRFLVPDLSLHHYLIQKALRLPEENRSQLAKRLRKNGDSDRDRRETRHWLKNDTDYNLRIVSGILASSIDSPVIHHKFLANERIPAAELQDLCQKIEYPGLQDMRYACANLFHPDQEEEYKKNRQVNSREVGLVTERNRDIAGRRTLAGRRRGADPPNTWISKRELAKAAMSKANLNNAIIGEDSGGPVNFGDTGNDKPVANDKIQIKFCGIYIWNNSSGNLVPFSDSGQPAKDCTTSRQGNEPG</sequence>
<dbReference type="OrthoDB" id="5326588at2759"/>
<keyword evidence="3" id="KW-1185">Reference proteome</keyword>
<evidence type="ECO:0000256" key="1">
    <source>
        <dbReference type="SAM" id="MobiDB-lite"/>
    </source>
</evidence>
<proteinExistence type="predicted"/>
<dbReference type="EMBL" id="MU254271">
    <property type="protein sequence ID" value="KAG9241107.1"/>
    <property type="molecule type" value="Genomic_DNA"/>
</dbReference>
<feature type="compositionally biased region" description="Polar residues" evidence="1">
    <location>
        <begin position="441"/>
        <end position="451"/>
    </location>
</feature>
<reference evidence="2" key="1">
    <citation type="journal article" date="2021" name="IMA Fungus">
        <title>Genomic characterization of three marine fungi, including Emericellopsis atlantica sp. nov. with signatures of a generalist lifestyle and marine biomass degradation.</title>
        <authorList>
            <person name="Hagestad O.C."/>
            <person name="Hou L."/>
            <person name="Andersen J.H."/>
            <person name="Hansen E.H."/>
            <person name="Altermark B."/>
            <person name="Li C."/>
            <person name="Kuhnert E."/>
            <person name="Cox R.J."/>
            <person name="Crous P.W."/>
            <person name="Spatafora J.W."/>
            <person name="Lail K."/>
            <person name="Amirebrahimi M."/>
            <person name="Lipzen A."/>
            <person name="Pangilinan J."/>
            <person name="Andreopoulos W."/>
            <person name="Hayes R.D."/>
            <person name="Ng V."/>
            <person name="Grigoriev I.V."/>
            <person name="Jackson S.A."/>
            <person name="Sutton T.D.S."/>
            <person name="Dobson A.D.W."/>
            <person name="Rama T."/>
        </authorList>
    </citation>
    <scope>NUCLEOTIDE SEQUENCE</scope>
    <source>
        <strain evidence="2">TRa3180A</strain>
    </source>
</reference>
<dbReference type="Proteomes" id="UP000887226">
    <property type="component" value="Unassembled WGS sequence"/>
</dbReference>
<feature type="compositionally biased region" description="Basic and acidic residues" evidence="1">
    <location>
        <begin position="48"/>
        <end position="82"/>
    </location>
</feature>
<evidence type="ECO:0000313" key="2">
    <source>
        <dbReference type="EMBL" id="KAG9241107.1"/>
    </source>
</evidence>